<evidence type="ECO:0000313" key="14">
    <source>
        <dbReference type="EMBL" id="KAF2864032.1"/>
    </source>
</evidence>
<comment type="function">
    <text evidence="11">Mannosyltransferase involved in glycosylphosphatidylinositol-anchor biosynthesis. Transfers the third mannose to Man2-GlcN-acyl-PI during GPI precursor assembly.</text>
</comment>
<gene>
    <name evidence="14" type="ORF">K470DRAFT_254357</name>
</gene>
<dbReference type="InterPro" id="IPR005599">
    <property type="entry name" value="GPI_mannosylTrfase"/>
</dbReference>
<feature type="transmembrane region" description="Helical" evidence="12">
    <location>
        <begin position="185"/>
        <end position="210"/>
    </location>
</feature>
<evidence type="ECO:0000256" key="9">
    <source>
        <dbReference type="ARBA" id="ARBA00022989"/>
    </source>
</evidence>
<dbReference type="PANTHER" id="PTHR22760:SF4">
    <property type="entry name" value="GPI MANNOSYLTRANSFERASE 3"/>
    <property type="match status" value="1"/>
</dbReference>
<keyword evidence="5 12" id="KW-0328">Glycosyltransferase</keyword>
<evidence type="ECO:0000256" key="10">
    <source>
        <dbReference type="ARBA" id="ARBA00023136"/>
    </source>
</evidence>
<accession>A0A6A7C9Y7</accession>
<evidence type="ECO:0000256" key="8">
    <source>
        <dbReference type="ARBA" id="ARBA00022824"/>
    </source>
</evidence>
<dbReference type="AlphaFoldDB" id="A0A6A7C9Y7"/>
<protein>
    <recommendedName>
        <fullName evidence="12">Mannosyltransferase</fullName>
        <ecNumber evidence="12">2.4.1.-</ecNumber>
    </recommendedName>
</protein>
<evidence type="ECO:0000256" key="13">
    <source>
        <dbReference type="SAM" id="SignalP"/>
    </source>
</evidence>
<keyword evidence="9 12" id="KW-1133">Transmembrane helix</keyword>
<evidence type="ECO:0000256" key="12">
    <source>
        <dbReference type="RuleBase" id="RU363075"/>
    </source>
</evidence>
<dbReference type="EMBL" id="MU005958">
    <property type="protein sequence ID" value="KAF2864032.1"/>
    <property type="molecule type" value="Genomic_DNA"/>
</dbReference>
<dbReference type="GO" id="GO:0005789">
    <property type="term" value="C:endoplasmic reticulum membrane"/>
    <property type="evidence" value="ECO:0007669"/>
    <property type="project" value="UniProtKB-SubCell"/>
</dbReference>
<comment type="pathway">
    <text evidence="2">Glycolipid biosynthesis; glycosylphosphatidylinositol-anchor biosynthesis.</text>
</comment>
<evidence type="ECO:0000256" key="7">
    <source>
        <dbReference type="ARBA" id="ARBA00022692"/>
    </source>
</evidence>
<evidence type="ECO:0000313" key="15">
    <source>
        <dbReference type="Proteomes" id="UP000799421"/>
    </source>
</evidence>
<name>A0A6A7C9Y7_9PEZI</name>
<evidence type="ECO:0000256" key="1">
    <source>
        <dbReference type="ARBA" id="ARBA00004477"/>
    </source>
</evidence>
<feature type="transmembrane region" description="Helical" evidence="12">
    <location>
        <begin position="370"/>
        <end position="389"/>
    </location>
</feature>
<evidence type="ECO:0000256" key="5">
    <source>
        <dbReference type="ARBA" id="ARBA00022676"/>
    </source>
</evidence>
<proteinExistence type="inferred from homology"/>
<keyword evidence="8 12" id="KW-0256">Endoplasmic reticulum</keyword>
<dbReference type="EC" id="2.4.1.-" evidence="12"/>
<dbReference type="PANTHER" id="PTHR22760">
    <property type="entry name" value="GLYCOSYLTRANSFERASE"/>
    <property type="match status" value="1"/>
</dbReference>
<keyword evidence="15" id="KW-1185">Reference proteome</keyword>
<evidence type="ECO:0000256" key="4">
    <source>
        <dbReference type="ARBA" id="ARBA00022502"/>
    </source>
</evidence>
<dbReference type="Pfam" id="PF03901">
    <property type="entry name" value="Glyco_transf_22"/>
    <property type="match status" value="1"/>
</dbReference>
<evidence type="ECO:0000256" key="2">
    <source>
        <dbReference type="ARBA" id="ARBA00004687"/>
    </source>
</evidence>
<evidence type="ECO:0000256" key="3">
    <source>
        <dbReference type="ARBA" id="ARBA00006065"/>
    </source>
</evidence>
<keyword evidence="7 12" id="KW-0812">Transmembrane</keyword>
<keyword evidence="10 12" id="KW-0472">Membrane</keyword>
<comment type="subcellular location">
    <subcellularLocation>
        <location evidence="1 12">Endoplasmic reticulum membrane</location>
        <topology evidence="1 12">Multi-pass membrane protein</topology>
    </subcellularLocation>
</comment>
<sequence>MERRSWLVLFALLLWRTVDSLSVRTFFQPDEYFQCLEPAWESAFGPQSGAWITWEWREHLRSSVHPLIFAAAYKLAAGYARVTNASPGTTAKILIAAPKLFQALIAAVGDFNTWKLARKIYGTDSRASWAALALTVASPWQWFCSIRTFSNSLEAMLTIYALSGWPWDKFLGESTPKLSQLSSSLIAAALACILRPTNVIIWLAVVVSWTFQRRNLQMLLRFLVQCATIGLAVLIPCICIDRVYYGEWVLPPLEFVYVNLVQSLAMFYGENRVDYYFTEGLPLLLTLSLPFAVAGLVSCFKWDVGRAGVASKVRLVLAVAVCTMVLVMSTVKHKEMRFIHPLLPMLHVIAARPVATYFHPFPFPQSRVKAAVLIVLLVGNAFIAGYVSMVHQKGVIDVVHHLRHEQELMPARILSVGFLMPCHSTPWRSHLVHSQIQAWALTCEPPVHLTLQEREQYLDEGDIFYADPVAWIKANVGDAKKLSWPSHLVFFQSLEPIVADLLSESGYRQCWRGFNTQWHDDSRRQGHVLVWCRDE</sequence>
<dbReference type="OrthoDB" id="416834at2759"/>
<dbReference type="GO" id="GO:0006506">
    <property type="term" value="P:GPI anchor biosynthetic process"/>
    <property type="evidence" value="ECO:0007669"/>
    <property type="project" value="UniProtKB-UniPathway"/>
</dbReference>
<comment type="similarity">
    <text evidence="3">Belongs to the glycosyltransferase 22 family. PIGB subfamily.</text>
</comment>
<dbReference type="GO" id="GO:0000026">
    <property type="term" value="F:alpha-1,2-mannosyltransferase activity"/>
    <property type="evidence" value="ECO:0007669"/>
    <property type="project" value="TreeGrafter"/>
</dbReference>
<evidence type="ECO:0000256" key="6">
    <source>
        <dbReference type="ARBA" id="ARBA00022679"/>
    </source>
</evidence>
<feature type="chain" id="PRO_5025512852" description="Mannosyltransferase" evidence="13">
    <location>
        <begin position="21"/>
        <end position="535"/>
    </location>
</feature>
<keyword evidence="6 14" id="KW-0808">Transferase</keyword>
<keyword evidence="13" id="KW-0732">Signal</keyword>
<feature type="transmembrane region" description="Helical" evidence="12">
    <location>
        <begin position="281"/>
        <end position="300"/>
    </location>
</feature>
<dbReference type="Proteomes" id="UP000799421">
    <property type="component" value="Unassembled WGS sequence"/>
</dbReference>
<feature type="transmembrane region" description="Helical" evidence="12">
    <location>
        <begin position="222"/>
        <end position="245"/>
    </location>
</feature>
<dbReference type="UniPathway" id="UPA00196"/>
<feature type="signal peptide" evidence="13">
    <location>
        <begin position="1"/>
        <end position="20"/>
    </location>
</feature>
<feature type="transmembrane region" description="Helical" evidence="12">
    <location>
        <begin position="312"/>
        <end position="332"/>
    </location>
</feature>
<evidence type="ECO:0000256" key="11">
    <source>
        <dbReference type="ARBA" id="ARBA00024708"/>
    </source>
</evidence>
<keyword evidence="4" id="KW-0337">GPI-anchor biosynthesis</keyword>
<reference evidence="14" key="1">
    <citation type="journal article" date="2020" name="Stud. Mycol.">
        <title>101 Dothideomycetes genomes: a test case for predicting lifestyles and emergence of pathogens.</title>
        <authorList>
            <person name="Haridas S."/>
            <person name="Albert R."/>
            <person name="Binder M."/>
            <person name="Bloem J."/>
            <person name="Labutti K."/>
            <person name="Salamov A."/>
            <person name="Andreopoulos B."/>
            <person name="Baker S."/>
            <person name="Barry K."/>
            <person name="Bills G."/>
            <person name="Bluhm B."/>
            <person name="Cannon C."/>
            <person name="Castanera R."/>
            <person name="Culley D."/>
            <person name="Daum C."/>
            <person name="Ezra D."/>
            <person name="Gonzalez J."/>
            <person name="Henrissat B."/>
            <person name="Kuo A."/>
            <person name="Liang C."/>
            <person name="Lipzen A."/>
            <person name="Lutzoni F."/>
            <person name="Magnuson J."/>
            <person name="Mondo S."/>
            <person name="Nolan M."/>
            <person name="Ohm R."/>
            <person name="Pangilinan J."/>
            <person name="Park H.-J."/>
            <person name="Ramirez L."/>
            <person name="Alfaro M."/>
            <person name="Sun H."/>
            <person name="Tritt A."/>
            <person name="Yoshinaga Y."/>
            <person name="Zwiers L.-H."/>
            <person name="Turgeon B."/>
            <person name="Goodwin S."/>
            <person name="Spatafora J."/>
            <person name="Crous P."/>
            <person name="Grigoriev I."/>
        </authorList>
    </citation>
    <scope>NUCLEOTIDE SEQUENCE</scope>
    <source>
        <strain evidence="14">CBS 480.64</strain>
    </source>
</reference>
<organism evidence="14 15">
    <name type="scientific">Piedraia hortae CBS 480.64</name>
    <dbReference type="NCBI Taxonomy" id="1314780"/>
    <lineage>
        <taxon>Eukaryota</taxon>
        <taxon>Fungi</taxon>
        <taxon>Dikarya</taxon>
        <taxon>Ascomycota</taxon>
        <taxon>Pezizomycotina</taxon>
        <taxon>Dothideomycetes</taxon>
        <taxon>Dothideomycetidae</taxon>
        <taxon>Capnodiales</taxon>
        <taxon>Piedraiaceae</taxon>
        <taxon>Piedraia</taxon>
    </lineage>
</organism>